<name>A0A0K6G9C3_9AGAM</name>
<comment type="similarity">
    <text evidence="3">Belongs to the borealin family.</text>
</comment>
<evidence type="ECO:0000256" key="1">
    <source>
        <dbReference type="ARBA" id="ARBA00004123"/>
    </source>
</evidence>
<reference evidence="12 13" key="1">
    <citation type="submission" date="2015-07" db="EMBL/GenBank/DDBJ databases">
        <authorList>
            <person name="Noorani M."/>
        </authorList>
    </citation>
    <scope>NUCLEOTIDE SEQUENCE [LARGE SCALE GENOMIC DNA]</scope>
    <source>
        <strain evidence="12">BBA 69670</strain>
    </source>
</reference>
<gene>
    <name evidence="12" type="ORF">RSOLAG22IIIB_01720</name>
</gene>
<dbReference type="EMBL" id="CYGV01001511">
    <property type="protein sequence ID" value="CUA75080.1"/>
    <property type="molecule type" value="Genomic_DNA"/>
</dbReference>
<dbReference type="GO" id="GO:0000070">
    <property type="term" value="P:mitotic sister chromatid segregation"/>
    <property type="evidence" value="ECO:0007669"/>
    <property type="project" value="TreeGrafter"/>
</dbReference>
<keyword evidence="9" id="KW-0137">Centromere</keyword>
<dbReference type="Proteomes" id="UP000044841">
    <property type="component" value="Unassembled WGS sequence"/>
</dbReference>
<dbReference type="PANTHER" id="PTHR16040">
    <property type="entry name" value="AUSTRALIN, ISOFORM A-RELATED"/>
    <property type="match status" value="1"/>
</dbReference>
<evidence type="ECO:0000256" key="2">
    <source>
        <dbReference type="ARBA" id="ARBA00004584"/>
    </source>
</evidence>
<keyword evidence="4" id="KW-0158">Chromosome</keyword>
<dbReference type="GO" id="GO:0051301">
    <property type="term" value="P:cell division"/>
    <property type="evidence" value="ECO:0007669"/>
    <property type="project" value="UniProtKB-KW"/>
</dbReference>
<feature type="compositionally biased region" description="Polar residues" evidence="10">
    <location>
        <begin position="312"/>
        <end position="331"/>
    </location>
</feature>
<feature type="domain" description="Borealin N-terminal" evidence="11">
    <location>
        <begin position="19"/>
        <end position="75"/>
    </location>
</feature>
<dbReference type="GO" id="GO:0032133">
    <property type="term" value="C:chromosome passenger complex"/>
    <property type="evidence" value="ECO:0007669"/>
    <property type="project" value="TreeGrafter"/>
</dbReference>
<evidence type="ECO:0000256" key="8">
    <source>
        <dbReference type="ARBA" id="ARBA00023306"/>
    </source>
</evidence>
<feature type="region of interest" description="Disordered" evidence="10">
    <location>
        <begin position="100"/>
        <end position="332"/>
    </location>
</feature>
<accession>A0A0K6G9C3</accession>
<dbReference type="GO" id="GO:0051233">
    <property type="term" value="C:spindle midzone"/>
    <property type="evidence" value="ECO:0007669"/>
    <property type="project" value="TreeGrafter"/>
</dbReference>
<evidence type="ECO:0000259" key="11">
    <source>
        <dbReference type="Pfam" id="PF10444"/>
    </source>
</evidence>
<evidence type="ECO:0000313" key="13">
    <source>
        <dbReference type="Proteomes" id="UP000044841"/>
    </source>
</evidence>
<feature type="compositionally biased region" description="Polar residues" evidence="10">
    <location>
        <begin position="149"/>
        <end position="163"/>
    </location>
</feature>
<evidence type="ECO:0000256" key="5">
    <source>
        <dbReference type="ARBA" id="ARBA00022618"/>
    </source>
</evidence>
<evidence type="ECO:0000256" key="6">
    <source>
        <dbReference type="ARBA" id="ARBA00022776"/>
    </source>
</evidence>
<dbReference type="Pfam" id="PF10444">
    <property type="entry name" value="Nbl1_Borealin_N"/>
    <property type="match status" value="1"/>
</dbReference>
<dbReference type="GO" id="GO:0005634">
    <property type="term" value="C:nucleus"/>
    <property type="evidence" value="ECO:0007669"/>
    <property type="project" value="UniProtKB-SubCell"/>
</dbReference>
<dbReference type="AlphaFoldDB" id="A0A0K6G9C3"/>
<keyword evidence="6" id="KW-0498">Mitosis</keyword>
<keyword evidence="13" id="KW-1185">Reference proteome</keyword>
<sequence>MPIKTGTSAKSGRRFTEEEKSQLLENFDLEIADRVARMRANVADILERFLIRQENEVTRIPRALRSLNIGEFADKYNGSISECLQKMVQARLELAQETDLAGGKRKWQGTQNADATAPSDKEGSRAPKAARKAPPPTSAVRRIVPAGSRTPSTSRTLHSNGIPTPSRPRLNATPLRKAPALSRTGTVPASPFRGAKPPTSATFAPTLPPTAPAYPRRPRRGEQMLSVNGSPLANPLDPDYDAAQDDHPQLDGGKPARSPKPKPNHLSKDGSSIRIRPKNSRSATSFAIRHPSASSTSTLVSYDIPSSTSSTLNSQHSAKQLPSGPSTSQLQLDVPRTPSRIRRTASALVILPTTSGEVLELDPLVASPGAVDALEGISDSAKKMAKEEMVRFVTEAVAKWNVKIS</sequence>
<dbReference type="Gene3D" id="6.10.250.1900">
    <property type="match status" value="1"/>
</dbReference>
<evidence type="ECO:0000256" key="9">
    <source>
        <dbReference type="ARBA" id="ARBA00023328"/>
    </source>
</evidence>
<keyword evidence="7" id="KW-0539">Nucleus</keyword>
<dbReference type="InterPro" id="IPR018851">
    <property type="entry name" value="Borealin_N"/>
</dbReference>
<protein>
    <recommendedName>
        <fullName evidence="11">Borealin N-terminal domain-containing protein</fullName>
    </recommendedName>
</protein>
<evidence type="ECO:0000256" key="3">
    <source>
        <dbReference type="ARBA" id="ARBA00009914"/>
    </source>
</evidence>
<proteinExistence type="inferred from homology"/>
<evidence type="ECO:0000256" key="10">
    <source>
        <dbReference type="SAM" id="MobiDB-lite"/>
    </source>
</evidence>
<keyword evidence="8" id="KW-0131">Cell cycle</keyword>
<evidence type="ECO:0000256" key="4">
    <source>
        <dbReference type="ARBA" id="ARBA00022454"/>
    </source>
</evidence>
<organism evidence="12 13">
    <name type="scientific">Rhizoctonia solani</name>
    <dbReference type="NCBI Taxonomy" id="456999"/>
    <lineage>
        <taxon>Eukaryota</taxon>
        <taxon>Fungi</taxon>
        <taxon>Dikarya</taxon>
        <taxon>Basidiomycota</taxon>
        <taxon>Agaricomycotina</taxon>
        <taxon>Agaricomycetes</taxon>
        <taxon>Cantharellales</taxon>
        <taxon>Ceratobasidiaceae</taxon>
        <taxon>Rhizoctonia</taxon>
    </lineage>
</organism>
<dbReference type="InterPro" id="IPR018867">
    <property type="entry name" value="Cell_div_borealin"/>
</dbReference>
<dbReference type="PANTHER" id="PTHR16040:SF7">
    <property type="entry name" value="AUSTRALIN, ISOFORM A-RELATED"/>
    <property type="match status" value="1"/>
</dbReference>
<evidence type="ECO:0000256" key="7">
    <source>
        <dbReference type="ARBA" id="ARBA00023242"/>
    </source>
</evidence>
<comment type="subcellular location">
    <subcellularLocation>
        <location evidence="2">Chromosome</location>
        <location evidence="2">Centromere</location>
    </subcellularLocation>
    <subcellularLocation>
        <location evidence="1">Nucleus</location>
    </subcellularLocation>
</comment>
<keyword evidence="5" id="KW-0132">Cell division</keyword>
<dbReference type="GO" id="GO:0000775">
    <property type="term" value="C:chromosome, centromeric region"/>
    <property type="evidence" value="ECO:0007669"/>
    <property type="project" value="UniProtKB-SubCell"/>
</dbReference>
<evidence type="ECO:0000313" key="12">
    <source>
        <dbReference type="EMBL" id="CUA75080.1"/>
    </source>
</evidence>